<feature type="domain" description="DUF732" evidence="2">
    <location>
        <begin position="73"/>
        <end position="138"/>
    </location>
</feature>
<feature type="chain" id="PRO_5021032791" evidence="1">
    <location>
        <begin position="42"/>
        <end position="152"/>
    </location>
</feature>
<dbReference type="EMBL" id="SDLO01000003">
    <property type="protein sequence ID" value="TDK92543.1"/>
    <property type="molecule type" value="Genomic_DNA"/>
</dbReference>
<evidence type="ECO:0000259" key="2">
    <source>
        <dbReference type="Pfam" id="PF05305"/>
    </source>
</evidence>
<sequence length="152" mass="15479">MTEASYMAAGGVVAMTARVITGQLLAALAVAASGISAPASADVGTGQMAACAERGNPLDCVPTNAAANAAELAYLTELHGRMQSSDADLLKTGRLTCNMFVYAGQPTGDAVNDISKSLKVNKASATFVMDMAMVHLCPGLNIGADGVPRPRY</sequence>
<evidence type="ECO:0000313" key="3">
    <source>
        <dbReference type="EMBL" id="TDK92543.1"/>
    </source>
</evidence>
<reference evidence="3 4" key="1">
    <citation type="submission" date="2019-01" db="EMBL/GenBank/DDBJ databases">
        <title>High-quality-draft genome sequences of five non-tuberculosis mycobacteriaceae isolated from a nosocomial environment.</title>
        <authorList>
            <person name="Tiago I."/>
            <person name="Alarico S."/>
            <person name="Pereira S.G."/>
            <person name="Coelho C."/>
            <person name="Maranha A."/>
            <person name="Empadinhas N."/>
        </authorList>
    </citation>
    <scope>NUCLEOTIDE SEQUENCE [LARGE SCALE GENOMIC DNA]</scope>
    <source>
        <strain evidence="3 4">24AIII</strain>
    </source>
</reference>
<accession>A0A4V3AWW5</accession>
<protein>
    <submittedName>
        <fullName evidence="3">DUF732 domain-containing protein</fullName>
    </submittedName>
</protein>
<comment type="caution">
    <text evidence="3">The sequence shown here is derived from an EMBL/GenBank/DDBJ whole genome shotgun (WGS) entry which is preliminary data.</text>
</comment>
<name>A0A4V3AWW5_MYCMU</name>
<evidence type="ECO:0000313" key="4">
    <source>
        <dbReference type="Proteomes" id="UP000294929"/>
    </source>
</evidence>
<dbReference type="InterPro" id="IPR007969">
    <property type="entry name" value="DUF732"/>
</dbReference>
<feature type="signal peptide" evidence="1">
    <location>
        <begin position="1"/>
        <end position="41"/>
    </location>
</feature>
<gene>
    <name evidence="3" type="ORF">EUA03_05330</name>
</gene>
<proteinExistence type="predicted"/>
<evidence type="ECO:0000256" key="1">
    <source>
        <dbReference type="SAM" id="SignalP"/>
    </source>
</evidence>
<dbReference type="Pfam" id="PF05305">
    <property type="entry name" value="DUF732"/>
    <property type="match status" value="1"/>
</dbReference>
<dbReference type="Proteomes" id="UP000294929">
    <property type="component" value="Unassembled WGS sequence"/>
</dbReference>
<keyword evidence="1" id="KW-0732">Signal</keyword>
<dbReference type="AlphaFoldDB" id="A0A4V3AWW5"/>
<organism evidence="3 4">
    <name type="scientific">Mycolicibacterium mucogenicum</name>
    <name type="common">Mycobacterium mucogenicum</name>
    <dbReference type="NCBI Taxonomy" id="56689"/>
    <lineage>
        <taxon>Bacteria</taxon>
        <taxon>Bacillati</taxon>
        <taxon>Actinomycetota</taxon>
        <taxon>Actinomycetes</taxon>
        <taxon>Mycobacteriales</taxon>
        <taxon>Mycobacteriaceae</taxon>
        <taxon>Mycolicibacterium</taxon>
    </lineage>
</organism>